<dbReference type="SUPFAM" id="SSF46689">
    <property type="entry name" value="Homeodomain-like"/>
    <property type="match status" value="2"/>
</dbReference>
<evidence type="ECO:0000313" key="6">
    <source>
        <dbReference type="Proteomes" id="UP000823786"/>
    </source>
</evidence>
<dbReference type="RefSeq" id="WP_209849769.1">
    <property type="nucleotide sequence ID" value="NZ_JAGGJV010000002.1"/>
</dbReference>
<comment type="caution">
    <text evidence="5">The sequence shown here is derived from an EMBL/GenBank/DDBJ whole genome shotgun (WGS) entry which is preliminary data.</text>
</comment>
<evidence type="ECO:0000259" key="4">
    <source>
        <dbReference type="PROSITE" id="PS01124"/>
    </source>
</evidence>
<dbReference type="SUPFAM" id="SSF51215">
    <property type="entry name" value="Regulatory protein AraC"/>
    <property type="match status" value="1"/>
</dbReference>
<gene>
    <name evidence="5" type="ORF">J2Z75_001441</name>
</gene>
<dbReference type="SMART" id="SM00342">
    <property type="entry name" value="HTH_ARAC"/>
    <property type="match status" value="1"/>
</dbReference>
<feature type="domain" description="HTH araC/xylS-type" evidence="4">
    <location>
        <begin position="165"/>
        <end position="262"/>
    </location>
</feature>
<dbReference type="PANTHER" id="PTHR46796">
    <property type="entry name" value="HTH-TYPE TRANSCRIPTIONAL ACTIVATOR RHAS-RELATED"/>
    <property type="match status" value="1"/>
</dbReference>
<dbReference type="InterPro" id="IPR003313">
    <property type="entry name" value="AraC-bd"/>
</dbReference>
<dbReference type="PROSITE" id="PS01124">
    <property type="entry name" value="HTH_ARAC_FAMILY_2"/>
    <property type="match status" value="1"/>
</dbReference>
<sequence>MKTGQFRMRRCAMKGVEAVEADTVHSFGRHTHDQFGIGVILRGVQKSASGRGPVEAGPGDMITVNPGEVHDGHPIGEAGRSWRMLYFDPSLIAEMVLDIGEGRTGDFVFAQPVMHERTRMERFLPVYAAMTQASQTLAPEAALFQLIASLMDWRKTSRFVPPSVSRAKTLIDDDPLSGVTLADLAEASGISRFQLVRGFAQATGMTPHAYLVQRRIGIVRRMIAGGTPLAEAAFACGFADQSHMTRTFVRAYGVTPGAYALAYS</sequence>
<keyword evidence="1" id="KW-0805">Transcription regulation</keyword>
<proteinExistence type="predicted"/>
<dbReference type="PANTHER" id="PTHR46796:SF2">
    <property type="entry name" value="TRANSCRIPTIONAL REGULATORY PROTEIN"/>
    <property type="match status" value="1"/>
</dbReference>
<reference evidence="5 6" key="1">
    <citation type="submission" date="2021-03" db="EMBL/GenBank/DDBJ databases">
        <title>Genomic Encyclopedia of Type Strains, Phase IV (KMG-IV): sequencing the most valuable type-strain genomes for metagenomic binning, comparative biology and taxonomic classification.</title>
        <authorList>
            <person name="Goeker M."/>
        </authorList>
    </citation>
    <scope>NUCLEOTIDE SEQUENCE [LARGE SCALE GENOMIC DNA]</scope>
    <source>
        <strain evidence="5 6">DSM 26427</strain>
    </source>
</reference>
<keyword evidence="6" id="KW-1185">Reference proteome</keyword>
<dbReference type="Pfam" id="PF02311">
    <property type="entry name" value="AraC_binding"/>
    <property type="match status" value="1"/>
</dbReference>
<evidence type="ECO:0000313" key="5">
    <source>
        <dbReference type="EMBL" id="MBP1857945.1"/>
    </source>
</evidence>
<dbReference type="Proteomes" id="UP000823786">
    <property type="component" value="Unassembled WGS sequence"/>
</dbReference>
<evidence type="ECO:0000256" key="3">
    <source>
        <dbReference type="ARBA" id="ARBA00023163"/>
    </source>
</evidence>
<keyword evidence="3" id="KW-0804">Transcription</keyword>
<dbReference type="InterPro" id="IPR037923">
    <property type="entry name" value="HTH-like"/>
</dbReference>
<evidence type="ECO:0000256" key="1">
    <source>
        <dbReference type="ARBA" id="ARBA00023015"/>
    </source>
</evidence>
<dbReference type="InterPro" id="IPR018060">
    <property type="entry name" value="HTH_AraC"/>
</dbReference>
<protein>
    <submittedName>
        <fullName evidence="5">AraC-like DNA-binding protein</fullName>
    </submittedName>
</protein>
<name>A0ABS4EJ14_9HYPH</name>
<accession>A0ABS4EJ14</accession>
<organism evidence="5 6">
    <name type="scientific">Rhizobium herbae</name>
    <dbReference type="NCBI Taxonomy" id="508661"/>
    <lineage>
        <taxon>Bacteria</taxon>
        <taxon>Pseudomonadati</taxon>
        <taxon>Pseudomonadota</taxon>
        <taxon>Alphaproteobacteria</taxon>
        <taxon>Hyphomicrobiales</taxon>
        <taxon>Rhizobiaceae</taxon>
        <taxon>Rhizobium/Agrobacterium group</taxon>
        <taxon>Rhizobium</taxon>
    </lineage>
</organism>
<dbReference type="InterPro" id="IPR009057">
    <property type="entry name" value="Homeodomain-like_sf"/>
</dbReference>
<evidence type="ECO:0000256" key="2">
    <source>
        <dbReference type="ARBA" id="ARBA00023125"/>
    </source>
</evidence>
<dbReference type="EMBL" id="JAGGJV010000002">
    <property type="protein sequence ID" value="MBP1857945.1"/>
    <property type="molecule type" value="Genomic_DNA"/>
</dbReference>
<dbReference type="Gene3D" id="1.10.10.60">
    <property type="entry name" value="Homeodomain-like"/>
    <property type="match status" value="1"/>
</dbReference>
<keyword evidence="2" id="KW-0238">DNA-binding</keyword>
<dbReference type="Pfam" id="PF12833">
    <property type="entry name" value="HTH_18"/>
    <property type="match status" value="1"/>
</dbReference>
<dbReference type="InterPro" id="IPR050204">
    <property type="entry name" value="AraC_XylS_family_regulators"/>
</dbReference>